<dbReference type="InParanoid" id="M1DPY4"/>
<dbReference type="PaxDb" id="4113-PGSC0003DMT400092509"/>
<feature type="region of interest" description="Disordered" evidence="1">
    <location>
        <begin position="141"/>
        <end position="169"/>
    </location>
</feature>
<dbReference type="Gramene" id="PGSC0003DMT400092509">
    <property type="protein sequence ID" value="PGSC0003DMT400092509"/>
    <property type="gene ID" value="PGSC0003DMG400042080"/>
</dbReference>
<evidence type="ECO:0000313" key="3">
    <source>
        <dbReference type="Proteomes" id="UP000011115"/>
    </source>
</evidence>
<dbReference type="EnsemblPlants" id="PGSC0003DMT400092509">
    <property type="protein sequence ID" value="PGSC0003DMT400092509"/>
    <property type="gene ID" value="PGSC0003DMG400042080"/>
</dbReference>
<evidence type="ECO:0000313" key="2">
    <source>
        <dbReference type="EnsemblPlants" id="PGSC0003DMT400092509"/>
    </source>
</evidence>
<feature type="region of interest" description="Disordered" evidence="1">
    <location>
        <begin position="102"/>
        <end position="127"/>
    </location>
</feature>
<dbReference type="AlphaFoldDB" id="M1DPY4"/>
<dbReference type="HOGENOM" id="CLU_028647_0_1_1"/>
<reference evidence="3" key="1">
    <citation type="journal article" date="2011" name="Nature">
        <title>Genome sequence and analysis of the tuber crop potato.</title>
        <authorList>
            <consortium name="The Potato Genome Sequencing Consortium"/>
        </authorList>
    </citation>
    <scope>NUCLEOTIDE SEQUENCE [LARGE SCALE GENOMIC DNA]</scope>
    <source>
        <strain evidence="3">cv. DM1-3 516 R44</strain>
    </source>
</reference>
<accession>M1DPY4</accession>
<dbReference type="Proteomes" id="UP000011115">
    <property type="component" value="Unassembled WGS sequence"/>
</dbReference>
<protein>
    <submittedName>
        <fullName evidence="2">Integrase core domain containing protein</fullName>
    </submittedName>
</protein>
<sequence>MVAGFETDFSRILITMIHERAFKATTTLPFTCLIFQLCRDAFVPVWNYDQLLQATKTLDIGLIWDEVNLAAPRREPHVEVPPLGDDLVADVEQVQGDDTALPATTADAQVPPSPAASLLETEPESAPAASVDEVVMIALFSDDMPPPDSSQAAGKRPRSGRTSDDAEAHILNKKERQQLEETTRASLLKEEIRQQRAREIGVGPSNGVSTTEGAVRVDVSTIESVGLVVRSATDGIPSVDPAGSGKPNPPSS</sequence>
<organism evidence="2 3">
    <name type="scientific">Solanum tuberosum</name>
    <name type="common">Potato</name>
    <dbReference type="NCBI Taxonomy" id="4113"/>
    <lineage>
        <taxon>Eukaryota</taxon>
        <taxon>Viridiplantae</taxon>
        <taxon>Streptophyta</taxon>
        <taxon>Embryophyta</taxon>
        <taxon>Tracheophyta</taxon>
        <taxon>Spermatophyta</taxon>
        <taxon>Magnoliopsida</taxon>
        <taxon>eudicotyledons</taxon>
        <taxon>Gunneridae</taxon>
        <taxon>Pentapetalae</taxon>
        <taxon>asterids</taxon>
        <taxon>lamiids</taxon>
        <taxon>Solanales</taxon>
        <taxon>Solanaceae</taxon>
        <taxon>Solanoideae</taxon>
        <taxon>Solaneae</taxon>
        <taxon>Solanum</taxon>
    </lineage>
</organism>
<proteinExistence type="predicted"/>
<name>M1DPY4_SOLTU</name>
<keyword evidence="3" id="KW-1185">Reference proteome</keyword>
<feature type="region of interest" description="Disordered" evidence="1">
    <location>
        <begin position="232"/>
        <end position="252"/>
    </location>
</feature>
<evidence type="ECO:0000256" key="1">
    <source>
        <dbReference type="SAM" id="MobiDB-lite"/>
    </source>
</evidence>
<reference evidence="2" key="2">
    <citation type="submission" date="2015-06" db="UniProtKB">
        <authorList>
            <consortium name="EnsemblPlants"/>
        </authorList>
    </citation>
    <scope>IDENTIFICATION</scope>
    <source>
        <strain evidence="2">DM1-3 516 R44</strain>
    </source>
</reference>